<dbReference type="OrthoDB" id="2344346at2759"/>
<dbReference type="EMBL" id="CAJVQA010003021">
    <property type="protein sequence ID" value="CAG8563981.1"/>
    <property type="molecule type" value="Genomic_DNA"/>
</dbReference>
<evidence type="ECO:0000256" key="1">
    <source>
        <dbReference type="SAM" id="Phobius"/>
    </source>
</evidence>
<proteinExistence type="predicted"/>
<feature type="transmembrane region" description="Helical" evidence="1">
    <location>
        <begin position="370"/>
        <end position="390"/>
    </location>
</feature>
<dbReference type="Proteomes" id="UP000789759">
    <property type="component" value="Unassembled WGS sequence"/>
</dbReference>
<reference evidence="2" key="1">
    <citation type="submission" date="2021-06" db="EMBL/GenBank/DDBJ databases">
        <authorList>
            <person name="Kallberg Y."/>
            <person name="Tangrot J."/>
            <person name="Rosling A."/>
        </authorList>
    </citation>
    <scope>NUCLEOTIDE SEQUENCE</scope>
    <source>
        <strain evidence="2">FL966</strain>
    </source>
</reference>
<accession>A0A9N9FXA5</accession>
<dbReference type="AlphaFoldDB" id="A0A9N9FXA5"/>
<protein>
    <submittedName>
        <fullName evidence="2">12281_t:CDS:1</fullName>
    </submittedName>
</protein>
<dbReference type="PANTHER" id="PTHR23028">
    <property type="entry name" value="ACETYLTRANSFERASE"/>
    <property type="match status" value="1"/>
</dbReference>
<dbReference type="InterPro" id="IPR050879">
    <property type="entry name" value="Acyltransferase_3"/>
</dbReference>
<gene>
    <name evidence="2" type="ORF">CPELLU_LOCUS5336</name>
</gene>
<sequence>LCVVWAHTQTIFGQRLDFNSFDYVGFYGVIMFFVLSSFLLTFRMLLDWEQYHEKKEKHKNHLESDVEFEANFSNVPLLSSMNDHLEKSVDLDTNLSNVPPLSSTIYDNITEIPSLEEKPYYFCIPIIVIGYVEFARFGAFLTNHYFKKPAIGAWICRILANVIIVTVRTELLISSDERDLDFMDTDGSHHIFVAGSICAIWYREIIRLGLLPLSLEEEENILADKSNNCNTPVLIRSSFVQLIIGKLPSRHQFARCFFDFGCYILVLLKICTLPHHAEVVFGEPRAYDIIIERKQLGGSLDAIIILCALLSRSGSFVKALSCDFLRFCGKISFSMYLLHPIAMTWVNDYMPFIGIKAAEKESSETEKGNFILDAVMMSFVGTIALAWIYFKCVERPSINLANYIAKRWLS</sequence>
<feature type="non-terminal residue" evidence="2">
    <location>
        <position position="410"/>
    </location>
</feature>
<comment type="caution">
    <text evidence="2">The sequence shown here is derived from an EMBL/GenBank/DDBJ whole genome shotgun (WGS) entry which is preliminary data.</text>
</comment>
<feature type="transmembrane region" description="Helical" evidence="1">
    <location>
        <begin position="24"/>
        <end position="46"/>
    </location>
</feature>
<keyword evidence="1" id="KW-0812">Transmembrane</keyword>
<keyword evidence="1" id="KW-0472">Membrane</keyword>
<keyword evidence="3" id="KW-1185">Reference proteome</keyword>
<evidence type="ECO:0000313" key="3">
    <source>
        <dbReference type="Proteomes" id="UP000789759"/>
    </source>
</evidence>
<name>A0A9N9FXA5_9GLOM</name>
<evidence type="ECO:0000313" key="2">
    <source>
        <dbReference type="EMBL" id="CAG8563981.1"/>
    </source>
</evidence>
<keyword evidence="1" id="KW-1133">Transmembrane helix</keyword>
<organism evidence="2 3">
    <name type="scientific">Cetraspora pellucida</name>
    <dbReference type="NCBI Taxonomy" id="1433469"/>
    <lineage>
        <taxon>Eukaryota</taxon>
        <taxon>Fungi</taxon>
        <taxon>Fungi incertae sedis</taxon>
        <taxon>Mucoromycota</taxon>
        <taxon>Glomeromycotina</taxon>
        <taxon>Glomeromycetes</taxon>
        <taxon>Diversisporales</taxon>
        <taxon>Gigasporaceae</taxon>
        <taxon>Cetraspora</taxon>
    </lineage>
</organism>